<reference evidence="3 4" key="1">
    <citation type="submission" date="2024-11" db="EMBL/GenBank/DDBJ databases">
        <title>Chromosome-level genome assembly of Eucalyptus globulus Labill. provides insights into its genome evolution.</title>
        <authorList>
            <person name="Li X."/>
        </authorList>
    </citation>
    <scope>NUCLEOTIDE SEQUENCE [LARGE SCALE GENOMIC DNA]</scope>
    <source>
        <strain evidence="3">CL2024</strain>
        <tissue evidence="3">Fresh tender leaves</tissue>
    </source>
</reference>
<gene>
    <name evidence="3" type="ORF">ACJRO7_032543</name>
</gene>
<proteinExistence type="predicted"/>
<dbReference type="AlphaFoldDB" id="A0ABD3JWF2"/>
<dbReference type="Pfam" id="PF21827">
    <property type="entry name" value="New_glue"/>
    <property type="match status" value="1"/>
</dbReference>
<feature type="compositionally biased region" description="Polar residues" evidence="1">
    <location>
        <begin position="35"/>
        <end position="44"/>
    </location>
</feature>
<dbReference type="InterPro" id="IPR054054">
    <property type="entry name" value="Ng_1-3-like"/>
</dbReference>
<accession>A0ABD3JWF2</accession>
<evidence type="ECO:0000256" key="1">
    <source>
        <dbReference type="SAM" id="MobiDB-lite"/>
    </source>
</evidence>
<keyword evidence="2" id="KW-0732">Signal</keyword>
<feature type="compositionally biased region" description="Low complexity" evidence="1">
    <location>
        <begin position="45"/>
        <end position="66"/>
    </location>
</feature>
<evidence type="ECO:0000313" key="3">
    <source>
        <dbReference type="EMBL" id="KAL3727815.1"/>
    </source>
</evidence>
<name>A0ABD3JWF2_EUCGL</name>
<feature type="signal peptide" evidence="2">
    <location>
        <begin position="1"/>
        <end position="22"/>
    </location>
</feature>
<feature type="chain" id="PRO_5044836205" evidence="2">
    <location>
        <begin position="23"/>
        <end position="99"/>
    </location>
</feature>
<dbReference type="EMBL" id="JBJKBG010000008">
    <property type="protein sequence ID" value="KAL3727815.1"/>
    <property type="molecule type" value="Genomic_DNA"/>
</dbReference>
<protein>
    <submittedName>
        <fullName evidence="3">Uncharacterized protein</fullName>
    </submittedName>
</protein>
<sequence length="99" mass="10640">MKAAFALFLVLVLIVAALQADAKPMNLQGRRLMATTASSKNPDFTSTTSTSSTPTTATTTGYTDTKTGPEREKNDGYNNYSSAPVDDKAENSHRVIIRP</sequence>
<evidence type="ECO:0000256" key="2">
    <source>
        <dbReference type="SAM" id="SignalP"/>
    </source>
</evidence>
<keyword evidence="4" id="KW-1185">Reference proteome</keyword>
<feature type="region of interest" description="Disordered" evidence="1">
    <location>
        <begin position="33"/>
        <end position="99"/>
    </location>
</feature>
<dbReference type="Proteomes" id="UP001634007">
    <property type="component" value="Unassembled WGS sequence"/>
</dbReference>
<comment type="caution">
    <text evidence="3">The sequence shown here is derived from an EMBL/GenBank/DDBJ whole genome shotgun (WGS) entry which is preliminary data.</text>
</comment>
<organism evidence="3 4">
    <name type="scientific">Eucalyptus globulus</name>
    <name type="common">Tasmanian blue gum</name>
    <dbReference type="NCBI Taxonomy" id="34317"/>
    <lineage>
        <taxon>Eukaryota</taxon>
        <taxon>Viridiplantae</taxon>
        <taxon>Streptophyta</taxon>
        <taxon>Embryophyta</taxon>
        <taxon>Tracheophyta</taxon>
        <taxon>Spermatophyta</taxon>
        <taxon>Magnoliopsida</taxon>
        <taxon>eudicotyledons</taxon>
        <taxon>Gunneridae</taxon>
        <taxon>Pentapetalae</taxon>
        <taxon>rosids</taxon>
        <taxon>malvids</taxon>
        <taxon>Myrtales</taxon>
        <taxon>Myrtaceae</taxon>
        <taxon>Myrtoideae</taxon>
        <taxon>Eucalypteae</taxon>
        <taxon>Eucalyptus</taxon>
    </lineage>
</organism>
<evidence type="ECO:0000313" key="4">
    <source>
        <dbReference type="Proteomes" id="UP001634007"/>
    </source>
</evidence>